<gene>
    <name evidence="1" type="ORF">GC106_24730</name>
</gene>
<evidence type="ECO:0008006" key="3">
    <source>
        <dbReference type="Google" id="ProtNLM"/>
    </source>
</evidence>
<name>A0ABX2F1U5_9PSEU</name>
<keyword evidence="2" id="KW-1185">Reference proteome</keyword>
<dbReference type="InterPro" id="IPR012808">
    <property type="entry name" value="CHP02453"/>
</dbReference>
<evidence type="ECO:0000313" key="2">
    <source>
        <dbReference type="Proteomes" id="UP000763557"/>
    </source>
</evidence>
<dbReference type="EMBL" id="JAAATY010000006">
    <property type="protein sequence ID" value="NRN65262.1"/>
    <property type="molecule type" value="Genomic_DNA"/>
</dbReference>
<evidence type="ECO:0000313" key="1">
    <source>
        <dbReference type="EMBL" id="NRN65262.1"/>
    </source>
</evidence>
<comment type="caution">
    <text evidence="1">The sequence shown here is derived from an EMBL/GenBank/DDBJ whole genome shotgun (WGS) entry which is preliminary data.</text>
</comment>
<dbReference type="Pfam" id="PF09365">
    <property type="entry name" value="DUF2461"/>
    <property type="match status" value="1"/>
</dbReference>
<accession>A0ABX2F1U5</accession>
<protein>
    <recommendedName>
        <fullName evidence="3">DUF2461 domain-containing protein</fullName>
    </recommendedName>
</protein>
<reference evidence="1 2" key="1">
    <citation type="submission" date="2020-01" db="EMBL/GenBank/DDBJ databases">
        <title>Kibdelosporangium persica a novel Actinomycetes from a hot desert in Iran.</title>
        <authorList>
            <person name="Safaei N."/>
            <person name="Zaburannyi N."/>
            <person name="Mueller R."/>
            <person name="Wink J."/>
        </authorList>
    </citation>
    <scope>NUCLEOTIDE SEQUENCE [LARGE SCALE GENOMIC DNA]</scope>
    <source>
        <strain evidence="1 2">4NS15</strain>
    </source>
</reference>
<organism evidence="1 2">
    <name type="scientific">Kibdelosporangium persicum</name>
    <dbReference type="NCBI Taxonomy" id="2698649"/>
    <lineage>
        <taxon>Bacteria</taxon>
        <taxon>Bacillati</taxon>
        <taxon>Actinomycetota</taxon>
        <taxon>Actinomycetes</taxon>
        <taxon>Pseudonocardiales</taxon>
        <taxon>Pseudonocardiaceae</taxon>
        <taxon>Kibdelosporangium</taxon>
    </lineage>
</organism>
<dbReference type="Proteomes" id="UP000763557">
    <property type="component" value="Unassembled WGS sequence"/>
</dbReference>
<proteinExistence type="predicted"/>
<dbReference type="RefSeq" id="WP_217280457.1">
    <property type="nucleotide sequence ID" value="NZ_CBCSGW010000005.1"/>
</dbReference>
<sequence>MTRHFTGWPRQAYDVLLGLEGLPSNETRERLRQDRERLVRRPMIDLLNDLAGDNPRYADFSVWSYGKDPFWWQHQGGIIRIARCVEYVVRFDLDGLHVKGAWHYPDPGQVPRYRAAVHHSGRELAALLDSLRAKDYDITGDVMKRMPREYPADHPYADLLRHRTLVAGRTLSNEDCLWTAEALAWLAERAEELDDLMDWLAGAVA</sequence>